<accession>A0ABT3AD96</accession>
<organism evidence="5 6">
    <name type="scientific">Fluctibacter corallii</name>
    <dbReference type="NCBI Taxonomy" id="2984329"/>
    <lineage>
        <taxon>Bacteria</taxon>
        <taxon>Pseudomonadati</taxon>
        <taxon>Pseudomonadota</taxon>
        <taxon>Gammaproteobacteria</taxon>
        <taxon>Alteromonadales</taxon>
        <taxon>Alteromonadaceae</taxon>
        <taxon>Fluctibacter</taxon>
    </lineage>
</organism>
<keyword evidence="4" id="KW-0275">Fatty acid biosynthesis</keyword>
<gene>
    <name evidence="5" type="ORF">OE749_16430</name>
</gene>
<keyword evidence="1" id="KW-0444">Lipid biosynthesis</keyword>
<protein>
    <submittedName>
        <fullName evidence="5">ACP phosphodiesterase</fullName>
    </submittedName>
</protein>
<evidence type="ECO:0000313" key="5">
    <source>
        <dbReference type="EMBL" id="MCV2886282.1"/>
    </source>
</evidence>
<dbReference type="Pfam" id="PF04336">
    <property type="entry name" value="ACP_PD"/>
    <property type="match status" value="1"/>
</dbReference>
<comment type="caution">
    <text evidence="5">The sequence shown here is derived from an EMBL/GenBank/DDBJ whole genome shotgun (WGS) entry which is preliminary data.</text>
</comment>
<keyword evidence="4" id="KW-0276">Fatty acid metabolism</keyword>
<evidence type="ECO:0000256" key="2">
    <source>
        <dbReference type="ARBA" id="ARBA00022801"/>
    </source>
</evidence>
<dbReference type="PANTHER" id="PTHR38764">
    <property type="entry name" value="ACYL CARRIER PROTEIN PHOSPHODIESTERASE"/>
    <property type="match status" value="1"/>
</dbReference>
<keyword evidence="6" id="KW-1185">Reference proteome</keyword>
<evidence type="ECO:0000256" key="3">
    <source>
        <dbReference type="ARBA" id="ARBA00023098"/>
    </source>
</evidence>
<keyword evidence="3" id="KW-0443">Lipid metabolism</keyword>
<evidence type="ECO:0000256" key="1">
    <source>
        <dbReference type="ARBA" id="ARBA00022516"/>
    </source>
</evidence>
<dbReference type="PANTHER" id="PTHR38764:SF1">
    <property type="entry name" value="ACYL CARRIER PROTEIN PHOSPHODIESTERASE"/>
    <property type="match status" value="1"/>
</dbReference>
<dbReference type="Proteomes" id="UP001652504">
    <property type="component" value="Unassembled WGS sequence"/>
</dbReference>
<dbReference type="InterPro" id="IPR007431">
    <property type="entry name" value="ACP_PD"/>
</dbReference>
<reference evidence="5 6" key="1">
    <citation type="submission" date="2022-10" db="EMBL/GenBank/DDBJ databases">
        <title>Aestuariibacter sp. AA17 isolated from Montipora capitata coral fragment.</title>
        <authorList>
            <person name="Emsley S.A."/>
            <person name="Pfannmuller K.M."/>
            <person name="Loughran R.M."/>
            <person name="Shlafstein M."/>
            <person name="Papke E."/>
            <person name="Saw J.H."/>
            <person name="Ushijima B."/>
            <person name="Videau P."/>
        </authorList>
    </citation>
    <scope>NUCLEOTIDE SEQUENCE [LARGE SCALE GENOMIC DNA]</scope>
    <source>
        <strain evidence="5 6">AA17</strain>
    </source>
</reference>
<name>A0ABT3AD96_9ALTE</name>
<sequence length="200" mass="23764">MNYLAHIHLARETRTSLLGNFLGDFVKGDAYLSLPAELQHGIWLHRKIDIFTDRHPSIKVLNKAYPTHLRRMAGVITDIYFDYLLCQNWDVYCAISLSEVCDSFYQELEHSALFISPRFHHIKTSLLTDKWLDNYQYIHTCLAAFKHIENRLKNRVIFADSAYTYINQHHEFFYQTFVEFYPQLIEYSHTISTIHNEVRT</sequence>
<keyword evidence="2" id="KW-0378">Hydrolase</keyword>
<dbReference type="RefSeq" id="WP_263713567.1">
    <property type="nucleotide sequence ID" value="NZ_JAOWKX010000009.1"/>
</dbReference>
<proteinExistence type="predicted"/>
<dbReference type="PIRSF" id="PIRSF011489">
    <property type="entry name" value="DUF479"/>
    <property type="match status" value="1"/>
</dbReference>
<dbReference type="EMBL" id="JAOWKX010000009">
    <property type="protein sequence ID" value="MCV2886282.1"/>
    <property type="molecule type" value="Genomic_DNA"/>
</dbReference>
<evidence type="ECO:0000313" key="6">
    <source>
        <dbReference type="Proteomes" id="UP001652504"/>
    </source>
</evidence>
<evidence type="ECO:0000256" key="4">
    <source>
        <dbReference type="ARBA" id="ARBA00023160"/>
    </source>
</evidence>